<gene>
    <name evidence="10" type="primary">CYP4C1_14</name>
    <name evidence="10" type="ORF">CEXT_402121</name>
</gene>
<name>A0AAV4PR23_CAEEX</name>
<keyword evidence="11" id="KW-1185">Reference proteome</keyword>
<dbReference type="Gene3D" id="1.10.630.10">
    <property type="entry name" value="Cytochrome P450"/>
    <property type="match status" value="1"/>
</dbReference>
<comment type="cofactor">
    <cofactor evidence="1">
        <name>heme</name>
        <dbReference type="ChEBI" id="CHEBI:30413"/>
    </cofactor>
</comment>
<dbReference type="PANTHER" id="PTHR24291:SF189">
    <property type="entry name" value="CYTOCHROME P450 4C3-RELATED"/>
    <property type="match status" value="1"/>
</dbReference>
<evidence type="ECO:0000256" key="5">
    <source>
        <dbReference type="ARBA" id="ARBA00022824"/>
    </source>
</evidence>
<keyword evidence="9" id="KW-0812">Transmembrane</keyword>
<comment type="subcellular location">
    <subcellularLocation>
        <location evidence="2">Endoplasmic reticulum membrane</location>
    </subcellularLocation>
</comment>
<keyword evidence="4" id="KW-0349">Heme</keyword>
<evidence type="ECO:0000256" key="3">
    <source>
        <dbReference type="ARBA" id="ARBA00010617"/>
    </source>
</evidence>
<dbReference type="Proteomes" id="UP001054945">
    <property type="component" value="Unassembled WGS sequence"/>
</dbReference>
<keyword evidence="4" id="KW-0479">Metal-binding</keyword>
<proteinExistence type="inferred from homology"/>
<keyword evidence="7" id="KW-0503">Monooxygenase</keyword>
<evidence type="ECO:0000313" key="11">
    <source>
        <dbReference type="Proteomes" id="UP001054945"/>
    </source>
</evidence>
<keyword evidence="9" id="KW-1133">Transmembrane helix</keyword>
<dbReference type="GO" id="GO:0005506">
    <property type="term" value="F:iron ion binding"/>
    <property type="evidence" value="ECO:0007669"/>
    <property type="project" value="InterPro"/>
</dbReference>
<dbReference type="GO" id="GO:0005789">
    <property type="term" value="C:endoplasmic reticulum membrane"/>
    <property type="evidence" value="ECO:0007669"/>
    <property type="project" value="UniProtKB-SubCell"/>
</dbReference>
<evidence type="ECO:0000256" key="2">
    <source>
        <dbReference type="ARBA" id="ARBA00004586"/>
    </source>
</evidence>
<dbReference type="GO" id="GO:0016705">
    <property type="term" value="F:oxidoreductase activity, acting on paired donors, with incorporation or reduction of molecular oxygen"/>
    <property type="evidence" value="ECO:0007669"/>
    <property type="project" value="InterPro"/>
</dbReference>
<evidence type="ECO:0000256" key="8">
    <source>
        <dbReference type="ARBA" id="ARBA00023136"/>
    </source>
</evidence>
<evidence type="ECO:0000313" key="10">
    <source>
        <dbReference type="EMBL" id="GIX98375.1"/>
    </source>
</evidence>
<organism evidence="10 11">
    <name type="scientific">Caerostris extrusa</name>
    <name type="common">Bark spider</name>
    <name type="synonym">Caerostris bankana</name>
    <dbReference type="NCBI Taxonomy" id="172846"/>
    <lineage>
        <taxon>Eukaryota</taxon>
        <taxon>Metazoa</taxon>
        <taxon>Ecdysozoa</taxon>
        <taxon>Arthropoda</taxon>
        <taxon>Chelicerata</taxon>
        <taxon>Arachnida</taxon>
        <taxon>Araneae</taxon>
        <taxon>Araneomorphae</taxon>
        <taxon>Entelegynae</taxon>
        <taxon>Araneoidea</taxon>
        <taxon>Araneidae</taxon>
        <taxon>Caerostris</taxon>
    </lineage>
</organism>
<evidence type="ECO:0000256" key="7">
    <source>
        <dbReference type="ARBA" id="ARBA00023033"/>
    </source>
</evidence>
<accession>A0AAV4PR23</accession>
<evidence type="ECO:0000256" key="6">
    <source>
        <dbReference type="ARBA" id="ARBA00023004"/>
    </source>
</evidence>
<evidence type="ECO:0000256" key="9">
    <source>
        <dbReference type="SAM" id="Phobius"/>
    </source>
</evidence>
<dbReference type="GO" id="GO:0020037">
    <property type="term" value="F:heme binding"/>
    <property type="evidence" value="ECO:0007669"/>
    <property type="project" value="InterPro"/>
</dbReference>
<protein>
    <submittedName>
        <fullName evidence="10">Cytochrome P450 4C1</fullName>
    </submittedName>
</protein>
<feature type="transmembrane region" description="Helical" evidence="9">
    <location>
        <begin position="18"/>
        <end position="37"/>
    </location>
</feature>
<dbReference type="InterPro" id="IPR050196">
    <property type="entry name" value="Cytochrome_P450_Monoox"/>
</dbReference>
<dbReference type="EMBL" id="BPLR01004901">
    <property type="protein sequence ID" value="GIX98375.1"/>
    <property type="molecule type" value="Genomic_DNA"/>
</dbReference>
<evidence type="ECO:0000256" key="4">
    <source>
        <dbReference type="ARBA" id="ARBA00022617"/>
    </source>
</evidence>
<evidence type="ECO:0000256" key="1">
    <source>
        <dbReference type="ARBA" id="ARBA00001971"/>
    </source>
</evidence>
<reference evidence="10 11" key="1">
    <citation type="submission" date="2021-06" db="EMBL/GenBank/DDBJ databases">
        <title>Caerostris extrusa draft genome.</title>
        <authorList>
            <person name="Kono N."/>
            <person name="Arakawa K."/>
        </authorList>
    </citation>
    <scope>NUCLEOTIDE SEQUENCE [LARGE SCALE GENOMIC DNA]</scope>
</reference>
<comment type="caution">
    <text evidence="10">The sequence shown here is derived from an EMBL/GenBank/DDBJ whole genome shotgun (WGS) entry which is preliminary data.</text>
</comment>
<keyword evidence="6" id="KW-0408">Iron</keyword>
<comment type="similarity">
    <text evidence="3">Belongs to the cytochrome P450 family.</text>
</comment>
<dbReference type="AlphaFoldDB" id="A0AAV4PR23"/>
<keyword evidence="8 9" id="KW-0472">Membrane</keyword>
<dbReference type="SUPFAM" id="SSF48264">
    <property type="entry name" value="Cytochrome P450"/>
    <property type="match status" value="1"/>
</dbReference>
<dbReference type="InterPro" id="IPR036396">
    <property type="entry name" value="Cyt_P450_sf"/>
</dbReference>
<dbReference type="PANTHER" id="PTHR24291">
    <property type="entry name" value="CYTOCHROME P450 FAMILY 4"/>
    <property type="match status" value="1"/>
</dbReference>
<keyword evidence="7" id="KW-0560">Oxidoreductase</keyword>
<keyword evidence="5" id="KW-0256">Endoplasmic reticulum</keyword>
<dbReference type="GO" id="GO:0004497">
    <property type="term" value="F:monooxygenase activity"/>
    <property type="evidence" value="ECO:0007669"/>
    <property type="project" value="UniProtKB-KW"/>
</dbReference>
<sequence>MYQELPKRKVEKMFHDKGWPIIITALVICSLVLYRFIKTIKCHVRSLALFQSSTVPTMKTNLILFYFTCLYSVYKHCTPNSPATCRNNFQGFCGCCQVFSKEKIGQLSLLFRPVILFFTPESVEVLLSSTTIIDKSKEYGLLSSWFGTGLLTSPGEKWRRNRKLLTPCFSFFDFGKFHSCF</sequence>